<keyword evidence="5" id="KW-0410">Iron transport</keyword>
<evidence type="ECO:0000256" key="7">
    <source>
        <dbReference type="ARBA" id="ARBA00022729"/>
    </source>
</evidence>
<dbReference type="AlphaFoldDB" id="A0ABC9NS20"/>
<evidence type="ECO:0000256" key="13">
    <source>
        <dbReference type="ARBA" id="ARBA00023237"/>
    </source>
</evidence>
<evidence type="ECO:0000256" key="4">
    <source>
        <dbReference type="ARBA" id="ARBA00022452"/>
    </source>
</evidence>
<dbReference type="InterPro" id="IPR037066">
    <property type="entry name" value="Plug_dom_sf"/>
</dbReference>
<reference evidence="22 23" key="1">
    <citation type="submission" date="2008-02" db="EMBL/GenBank/DDBJ databases">
        <title>Annotation of Escherichia albertii TW07627.</title>
        <authorList>
            <person name="Sutton G."/>
            <person name="Whittam T.S."/>
            <person name="Sebastian Y."/>
        </authorList>
    </citation>
    <scope>NUCLEOTIDE SEQUENCE [LARGE SCALE GENOMIC DNA]</scope>
    <source>
        <strain evidence="22 23">TW07627</strain>
    </source>
</reference>
<evidence type="ECO:0000256" key="11">
    <source>
        <dbReference type="ARBA" id="ARBA00023136"/>
    </source>
</evidence>
<feature type="signal peptide" evidence="19">
    <location>
        <begin position="1"/>
        <end position="32"/>
    </location>
</feature>
<dbReference type="PROSITE" id="PS00430">
    <property type="entry name" value="TONB_DEPENDENT_REC_1"/>
    <property type="match status" value="1"/>
</dbReference>
<dbReference type="PANTHER" id="PTHR30069">
    <property type="entry name" value="TONB-DEPENDENT OUTER MEMBRANE RECEPTOR"/>
    <property type="match status" value="1"/>
</dbReference>
<feature type="region of interest" description="Disordered" evidence="18">
    <location>
        <begin position="259"/>
        <end position="281"/>
    </location>
</feature>
<evidence type="ECO:0000256" key="1">
    <source>
        <dbReference type="ARBA" id="ARBA00004571"/>
    </source>
</evidence>
<dbReference type="GO" id="GO:0042912">
    <property type="term" value="F:colicin transmembrane transporter activity"/>
    <property type="evidence" value="ECO:0007669"/>
    <property type="project" value="UniProtKB-ARBA"/>
</dbReference>
<dbReference type="InterPro" id="IPR000531">
    <property type="entry name" value="Beta-barrel_TonB"/>
</dbReference>
<keyword evidence="12 22" id="KW-0675">Receptor</keyword>
<dbReference type="PROSITE" id="PS52016">
    <property type="entry name" value="TONB_DEPENDENT_REC_3"/>
    <property type="match status" value="1"/>
</dbReference>
<dbReference type="InterPro" id="IPR012910">
    <property type="entry name" value="Plug_dom"/>
</dbReference>
<accession>A0ABC9NS20</accession>
<evidence type="ECO:0000256" key="15">
    <source>
        <dbReference type="PROSITE-ProRule" id="PRU10143"/>
    </source>
</evidence>
<comment type="similarity">
    <text evidence="2 14 17">Belongs to the TonB-dependent receptor family.</text>
</comment>
<dbReference type="Pfam" id="PF00593">
    <property type="entry name" value="TonB_dep_Rec_b-barrel"/>
    <property type="match status" value="1"/>
</dbReference>
<evidence type="ECO:0000259" key="21">
    <source>
        <dbReference type="Pfam" id="PF07715"/>
    </source>
</evidence>
<evidence type="ECO:0000256" key="8">
    <source>
        <dbReference type="ARBA" id="ARBA00023004"/>
    </source>
</evidence>
<evidence type="ECO:0000256" key="5">
    <source>
        <dbReference type="ARBA" id="ARBA00022496"/>
    </source>
</evidence>
<keyword evidence="10 15" id="KW-0798">TonB box</keyword>
<evidence type="ECO:0000256" key="14">
    <source>
        <dbReference type="PROSITE-ProRule" id="PRU01360"/>
    </source>
</evidence>
<dbReference type="InterPro" id="IPR036942">
    <property type="entry name" value="Beta-barrel_TonB_sf"/>
</dbReference>
<keyword evidence="4 14" id="KW-1134">Transmembrane beta strand</keyword>
<dbReference type="InterPro" id="IPR010917">
    <property type="entry name" value="TonB_rcpt_CS"/>
</dbReference>
<feature type="compositionally biased region" description="Basic and acidic residues" evidence="18">
    <location>
        <begin position="265"/>
        <end position="281"/>
    </location>
</feature>
<evidence type="ECO:0000256" key="10">
    <source>
        <dbReference type="ARBA" id="ARBA00023077"/>
    </source>
</evidence>
<evidence type="ECO:0000313" key="22">
    <source>
        <dbReference type="EMBL" id="EDS92909.1"/>
    </source>
</evidence>
<keyword evidence="3 14" id="KW-0813">Transport</keyword>
<comment type="caution">
    <text evidence="22">The sequence shown here is derived from an EMBL/GenBank/DDBJ whole genome shotgun (WGS) entry which is preliminary data.</text>
</comment>
<gene>
    <name evidence="22" type="primary">cirA</name>
    <name evidence="22" type="ORF">ESCAB7627_1748</name>
</gene>
<evidence type="ECO:0000256" key="18">
    <source>
        <dbReference type="SAM" id="MobiDB-lite"/>
    </source>
</evidence>
<dbReference type="SUPFAM" id="SSF56935">
    <property type="entry name" value="Porins"/>
    <property type="match status" value="1"/>
</dbReference>
<dbReference type="Proteomes" id="UP000003042">
    <property type="component" value="Unassembled WGS sequence"/>
</dbReference>
<dbReference type="Gene3D" id="2.40.170.20">
    <property type="entry name" value="TonB-dependent receptor, beta-barrel domain"/>
    <property type="match status" value="1"/>
</dbReference>
<keyword evidence="7 19" id="KW-0732">Signal</keyword>
<evidence type="ECO:0000256" key="3">
    <source>
        <dbReference type="ARBA" id="ARBA00022448"/>
    </source>
</evidence>
<dbReference type="NCBIfam" id="NF007478">
    <property type="entry name" value="PRK10064.1"/>
    <property type="match status" value="1"/>
</dbReference>
<evidence type="ECO:0000259" key="20">
    <source>
        <dbReference type="Pfam" id="PF00593"/>
    </source>
</evidence>
<dbReference type="GO" id="GO:0009279">
    <property type="term" value="C:cell outer membrane"/>
    <property type="evidence" value="ECO:0007669"/>
    <property type="project" value="UniProtKB-SubCell"/>
</dbReference>
<feature type="domain" description="TonB-dependent receptor-like beta-barrel" evidence="20">
    <location>
        <begin position="237"/>
        <end position="639"/>
    </location>
</feature>
<name>A0ABC9NS20_ESCAT</name>
<keyword evidence="13 14" id="KW-0998">Cell outer membrane</keyword>
<evidence type="ECO:0000256" key="6">
    <source>
        <dbReference type="ARBA" id="ARBA00022692"/>
    </source>
</evidence>
<keyword evidence="6 14" id="KW-0812">Transmembrane</keyword>
<dbReference type="Pfam" id="PF07715">
    <property type="entry name" value="Plug"/>
    <property type="match status" value="1"/>
</dbReference>
<evidence type="ECO:0000256" key="16">
    <source>
        <dbReference type="PROSITE-ProRule" id="PRU10144"/>
    </source>
</evidence>
<evidence type="ECO:0000256" key="9">
    <source>
        <dbReference type="ARBA" id="ARBA00023065"/>
    </source>
</evidence>
<evidence type="ECO:0000256" key="19">
    <source>
        <dbReference type="SAM" id="SignalP"/>
    </source>
</evidence>
<feature type="short sequence motif" description="TonB box" evidence="15">
    <location>
        <begin position="39"/>
        <end position="45"/>
    </location>
</feature>
<dbReference type="CDD" id="cd01347">
    <property type="entry name" value="ligand_gated_channel"/>
    <property type="match status" value="1"/>
</dbReference>
<comment type="subcellular location">
    <subcellularLocation>
        <location evidence="1 14">Cell outer membrane</location>
        <topology evidence="1 14">Multi-pass membrane protein</topology>
    </subcellularLocation>
</comment>
<evidence type="ECO:0000256" key="17">
    <source>
        <dbReference type="RuleBase" id="RU003357"/>
    </source>
</evidence>
<dbReference type="EMBL" id="ABKX01000003">
    <property type="protein sequence ID" value="EDS92909.1"/>
    <property type="molecule type" value="Genomic_DNA"/>
</dbReference>
<dbReference type="GO" id="GO:0015343">
    <property type="term" value="F:siderophore-iron transmembrane transporter activity"/>
    <property type="evidence" value="ECO:0007669"/>
    <property type="project" value="UniProtKB-ARBA"/>
</dbReference>
<dbReference type="InterPro" id="IPR010916">
    <property type="entry name" value="TonB_box_CS"/>
</dbReference>
<evidence type="ECO:0000313" key="23">
    <source>
        <dbReference type="Proteomes" id="UP000003042"/>
    </source>
</evidence>
<protein>
    <submittedName>
        <fullName evidence="22">Colicin I receptor</fullName>
    </submittedName>
</protein>
<sequence length="666" mass="74471">MTSWRYGMFRLNPFVRVGLCLSAISCAWPVLAVDDDGETMVVTASSVEQNLKDAPASISVITQEDLQRKPVQNLKDVLKDVPGVQLTNEGDNRKGVSIRGLDSSYTLILVDGKRVNSRNAVFRHNDFDLNWIPVDSIERIEVVRGPMSSLYGSDALGGVVNIITKKIGQKWSGTVTVDSTIQEHRDRGDTYNGQFFTSGPLIDGVLGMKVYGSLAKREKDDPQSSTTARTGETPRIEGFTSRDGNVEFAWTPNQNHDFTAGYGFDRQDRDSDSLDKNRLERQNYSVSHNGRWEYGTSELKFYGEKLENKNPGNSSPITSESNTVDGKYTLPLTAINQFVTFGGEWRHDKLNDAVNLTGGTSSKTSASQYALFIEDEWRIFEPLSLTTGVRMDDHETYGEHWSPRAYLVYNATDTVTVKGGWATAFKAPSLLQLSPDWTSNSCRGACKIVGSPDLKPETSESWELGLYYMGEEGWLEGVESSVTVFRNDVKDRISISRTSDINAAPGYQNFVGFTADGVPVFRYYNVNKARIQGVETELKIPFNDQWKLSLNYTYNDGRDVSNGENKPLSDLPFHTANGTLDWKPLALEDWSFYVSGNYTGQKRADSATAKTPGGYTIWNTGAAWQVTKDVKLRAGVLNLTDKDLSRDDYSYNEDGRRYFMAVDYRF</sequence>
<evidence type="ECO:0000256" key="12">
    <source>
        <dbReference type="ARBA" id="ARBA00023170"/>
    </source>
</evidence>
<dbReference type="PROSITE" id="PS01156">
    <property type="entry name" value="TONB_DEPENDENT_REC_2"/>
    <property type="match status" value="1"/>
</dbReference>
<organism evidence="22 23">
    <name type="scientific">Escherichia albertii (strain TW07627)</name>
    <dbReference type="NCBI Taxonomy" id="502347"/>
    <lineage>
        <taxon>Bacteria</taxon>
        <taxon>Pseudomonadati</taxon>
        <taxon>Pseudomonadota</taxon>
        <taxon>Gammaproteobacteria</taxon>
        <taxon>Enterobacterales</taxon>
        <taxon>Enterobacteriaceae</taxon>
        <taxon>Escherichia</taxon>
    </lineage>
</organism>
<feature type="region of interest" description="Disordered" evidence="18">
    <location>
        <begin position="216"/>
        <end position="243"/>
    </location>
</feature>
<evidence type="ECO:0000256" key="2">
    <source>
        <dbReference type="ARBA" id="ARBA00009810"/>
    </source>
</evidence>
<dbReference type="Gene3D" id="2.170.130.10">
    <property type="entry name" value="TonB-dependent receptor, plug domain"/>
    <property type="match status" value="1"/>
</dbReference>
<feature type="chain" id="PRO_5044882241" evidence="19">
    <location>
        <begin position="33"/>
        <end position="666"/>
    </location>
</feature>
<keyword evidence="11 14" id="KW-0472">Membrane</keyword>
<dbReference type="FunFam" id="2.170.130.10:FF:000004">
    <property type="entry name" value="Colicin I TonB-dependent receptor"/>
    <property type="match status" value="1"/>
</dbReference>
<feature type="domain" description="TonB-dependent receptor plug" evidence="21">
    <location>
        <begin position="51"/>
        <end position="159"/>
    </location>
</feature>
<keyword evidence="8" id="KW-0408">Iron</keyword>
<dbReference type="InterPro" id="IPR039426">
    <property type="entry name" value="TonB-dep_rcpt-like"/>
</dbReference>
<feature type="short sequence motif" description="TonB C-terminal box" evidence="16">
    <location>
        <begin position="649"/>
        <end position="666"/>
    </location>
</feature>
<dbReference type="PANTHER" id="PTHR30069:SF53">
    <property type="entry name" value="COLICIN I RECEPTOR-RELATED"/>
    <property type="match status" value="1"/>
</dbReference>
<proteinExistence type="inferred from homology"/>
<dbReference type="FunFam" id="2.40.170.20:FF:000002">
    <property type="entry name" value="Colicin I TonB-dependent receptor"/>
    <property type="match status" value="1"/>
</dbReference>
<keyword evidence="9" id="KW-0406">Ion transport</keyword>